<dbReference type="Gene3D" id="3.30.530.20">
    <property type="match status" value="1"/>
</dbReference>
<dbReference type="CDD" id="cd07814">
    <property type="entry name" value="SRPBCC_CalC_Aha1-like"/>
    <property type="match status" value="1"/>
</dbReference>
<dbReference type="Pfam" id="PF08327">
    <property type="entry name" value="AHSA1"/>
    <property type="match status" value="1"/>
</dbReference>
<evidence type="ECO:0000256" key="1">
    <source>
        <dbReference type="ARBA" id="ARBA00006817"/>
    </source>
</evidence>
<keyword evidence="4" id="KW-1185">Reference proteome</keyword>
<dbReference type="InterPro" id="IPR023393">
    <property type="entry name" value="START-like_dom_sf"/>
</dbReference>
<evidence type="ECO:0000313" key="3">
    <source>
        <dbReference type="EMBL" id="RIN02100.1"/>
    </source>
</evidence>
<gene>
    <name evidence="3" type="ORF">BU112_03725</name>
</gene>
<feature type="domain" description="Activator of Hsp90 ATPase homologue 1/2-like C-terminal" evidence="2">
    <location>
        <begin position="15"/>
        <end position="156"/>
    </location>
</feature>
<dbReference type="InterPro" id="IPR013538">
    <property type="entry name" value="ASHA1/2-like_C"/>
</dbReference>
<protein>
    <submittedName>
        <fullName evidence="3">SRPBCC domain-containing protein</fullName>
    </submittedName>
</protein>
<comment type="caution">
    <text evidence="3">The sequence shown here is derived from an EMBL/GenBank/DDBJ whole genome shotgun (WGS) entry which is preliminary data.</text>
</comment>
<evidence type="ECO:0000259" key="2">
    <source>
        <dbReference type="Pfam" id="PF08327"/>
    </source>
</evidence>
<evidence type="ECO:0000313" key="4">
    <source>
        <dbReference type="Proteomes" id="UP000286317"/>
    </source>
</evidence>
<comment type="similarity">
    <text evidence="1">Belongs to the AHA1 family.</text>
</comment>
<dbReference type="AlphaFoldDB" id="A0A418IHH8"/>
<reference evidence="3 4" key="1">
    <citation type="journal article" date="2016" name="Front. Microbiol.">
        <title>Comprehensive Phylogenetic Analysis of Bovine Non-aureus Staphylococci Species Based on Whole-Genome Sequencing.</title>
        <authorList>
            <person name="Naushad S."/>
            <person name="Barkema H.W."/>
            <person name="Luby C."/>
            <person name="Condas L.A."/>
            <person name="Nobrega D.B."/>
            <person name="Carson D.A."/>
            <person name="De Buck J."/>
        </authorList>
    </citation>
    <scope>NUCLEOTIDE SEQUENCE [LARGE SCALE GENOMIC DNA]</scope>
    <source>
        <strain evidence="3 4">SNUC 4554</strain>
    </source>
</reference>
<sequence>MEWEIVNLDMEFKVNASVEKVFEAWTNPNVFKQWLFTTKETNKVAQNQFEINGEWEIVDERGGKTYRATGTYMDIVKPYKLMYSFKMPQFSYLEDIITVEFIDLENETQVKFNQGLKVPLDDTFNKQSYEQSKEDAKKQTEEGYNKMFEQLKQILE</sequence>
<proteinExistence type="inferred from homology"/>
<name>A0A418IHH8_9STAP</name>
<dbReference type="OrthoDB" id="190358at2"/>
<accession>A0A418IHH8</accession>
<dbReference type="SUPFAM" id="SSF55961">
    <property type="entry name" value="Bet v1-like"/>
    <property type="match status" value="1"/>
</dbReference>
<dbReference type="EMBL" id="QXUF01000016">
    <property type="protein sequence ID" value="RIN02100.1"/>
    <property type="molecule type" value="Genomic_DNA"/>
</dbReference>
<dbReference type="Proteomes" id="UP000286317">
    <property type="component" value="Unassembled WGS sequence"/>
</dbReference>
<organism evidence="3 4">
    <name type="scientific">Staphylococcus shinii</name>
    <dbReference type="NCBI Taxonomy" id="2912228"/>
    <lineage>
        <taxon>Bacteria</taxon>
        <taxon>Bacillati</taxon>
        <taxon>Bacillota</taxon>
        <taxon>Bacilli</taxon>
        <taxon>Bacillales</taxon>
        <taxon>Staphylococcaceae</taxon>
        <taxon>Staphylococcus</taxon>
    </lineage>
</organism>